<dbReference type="PANTHER" id="PTHR21403">
    <property type="entry name" value="ATP PHOSPHORIBOSYLTRANSFERASE ATP-PRTASE"/>
    <property type="match status" value="1"/>
</dbReference>
<accession>A0A3B0SK04</accession>
<proteinExistence type="inferred from homology"/>
<evidence type="ECO:0000256" key="13">
    <source>
        <dbReference type="ARBA" id="ARBA00022741"/>
    </source>
</evidence>
<dbReference type="GO" id="GO:0005524">
    <property type="term" value="F:ATP binding"/>
    <property type="evidence" value="ECO:0007669"/>
    <property type="project" value="UniProtKB-KW"/>
</dbReference>
<dbReference type="InterPro" id="IPR020621">
    <property type="entry name" value="ATP-PRT_HisG_long"/>
</dbReference>
<comment type="similarity">
    <text evidence="5">Belongs to the ATP phosphoribosyltransferase family. Long subfamily.</text>
</comment>
<dbReference type="PANTHER" id="PTHR21403:SF8">
    <property type="entry name" value="ATP PHOSPHORIBOSYLTRANSFERASE"/>
    <property type="match status" value="1"/>
</dbReference>
<gene>
    <name evidence="20" type="ORF">MNBD_ALPHA06-1994</name>
</gene>
<protein>
    <recommendedName>
        <fullName evidence="7">ATP phosphoribosyltransferase</fullName>
        <ecNumber evidence="6">2.4.2.17</ecNumber>
    </recommendedName>
</protein>
<dbReference type="Pfam" id="PF01634">
    <property type="entry name" value="HisG"/>
    <property type="match status" value="1"/>
</dbReference>
<evidence type="ECO:0000256" key="1">
    <source>
        <dbReference type="ARBA" id="ARBA00000915"/>
    </source>
</evidence>
<keyword evidence="15" id="KW-0460">Magnesium</keyword>
<keyword evidence="12" id="KW-0479">Metal-binding</keyword>
<dbReference type="GO" id="GO:0005737">
    <property type="term" value="C:cytoplasm"/>
    <property type="evidence" value="ECO:0007669"/>
    <property type="project" value="UniProtKB-SubCell"/>
</dbReference>
<evidence type="ECO:0000256" key="5">
    <source>
        <dbReference type="ARBA" id="ARBA00007955"/>
    </source>
</evidence>
<evidence type="ECO:0000256" key="11">
    <source>
        <dbReference type="ARBA" id="ARBA00022679"/>
    </source>
</evidence>
<dbReference type="InterPro" id="IPR013115">
    <property type="entry name" value="HisG_C"/>
</dbReference>
<dbReference type="SUPFAM" id="SSF53850">
    <property type="entry name" value="Periplasmic binding protein-like II"/>
    <property type="match status" value="1"/>
</dbReference>
<dbReference type="InterPro" id="IPR001348">
    <property type="entry name" value="ATP_PRibTrfase_HisG"/>
</dbReference>
<dbReference type="NCBIfam" id="TIGR00070">
    <property type="entry name" value="hisG"/>
    <property type="match status" value="1"/>
</dbReference>
<dbReference type="Pfam" id="PF08029">
    <property type="entry name" value="HisG_C"/>
    <property type="match status" value="1"/>
</dbReference>
<evidence type="ECO:0000256" key="7">
    <source>
        <dbReference type="ARBA" id="ARBA00020998"/>
    </source>
</evidence>
<dbReference type="FunFam" id="3.40.190.10:FF:000008">
    <property type="entry name" value="ATP phosphoribosyltransferase"/>
    <property type="match status" value="1"/>
</dbReference>
<keyword evidence="13" id="KW-0547">Nucleotide-binding</keyword>
<evidence type="ECO:0000256" key="14">
    <source>
        <dbReference type="ARBA" id="ARBA00022840"/>
    </source>
</evidence>
<evidence type="ECO:0000256" key="9">
    <source>
        <dbReference type="ARBA" id="ARBA00022605"/>
    </source>
</evidence>
<sequence>MRDGLRIAIQKKGRLADGSIKLLEQAGLGIFRNPGALTCRARGLPIELLFVRDDDIASLVAKGVCDLGIAGENVLQEEALENADICELETVRALGFSYCTLKLAAAKDGDIRNLKDLSGKRIATSYPQILGKFLAEQNIKAECVTLKGAVEIAPALEMADAICDLVSSGATLAANGLVDFATVMQSEALLVRSNTKWDAKREALLARLLRRMDGVIASRATKYIMLNAPKNAVEEITALLPGADAPTIMPLAGKDDQVAVHAVCRETIFWDTLEQLEQRGAHAILVLPIEKMMG</sequence>
<reference evidence="20" key="1">
    <citation type="submission" date="2018-06" db="EMBL/GenBank/DDBJ databases">
        <authorList>
            <person name="Zhirakovskaya E."/>
        </authorList>
    </citation>
    <scope>NUCLEOTIDE SEQUENCE</scope>
</reference>
<evidence type="ECO:0000259" key="18">
    <source>
        <dbReference type="Pfam" id="PF01634"/>
    </source>
</evidence>
<dbReference type="InterPro" id="IPR015867">
    <property type="entry name" value="N-reg_PII/ATP_PRibTrfase_C"/>
</dbReference>
<dbReference type="InterPro" id="IPR013820">
    <property type="entry name" value="ATP_PRibTrfase_cat"/>
</dbReference>
<dbReference type="HAMAP" id="MF_00079">
    <property type="entry name" value="HisG_Long"/>
    <property type="match status" value="1"/>
</dbReference>
<organism evidence="20">
    <name type="scientific">hydrothermal vent metagenome</name>
    <dbReference type="NCBI Taxonomy" id="652676"/>
    <lineage>
        <taxon>unclassified sequences</taxon>
        <taxon>metagenomes</taxon>
        <taxon>ecological metagenomes</taxon>
    </lineage>
</organism>
<evidence type="ECO:0000256" key="3">
    <source>
        <dbReference type="ARBA" id="ARBA00004496"/>
    </source>
</evidence>
<name>A0A3B0SK04_9ZZZZ</name>
<evidence type="ECO:0000256" key="16">
    <source>
        <dbReference type="ARBA" id="ARBA00023102"/>
    </source>
</evidence>
<comment type="function">
    <text evidence="17">Catalyzes the condensation of ATP and 5-phosphoribose 1-diphosphate to form N'-(5'-phosphoribosyl)-ATP (PR-ATP). Has a crucial role in the pathway because the rate of histidine biosynthesis seems to be controlled primarily by regulation of HisG enzymatic activity.</text>
</comment>
<evidence type="ECO:0000256" key="12">
    <source>
        <dbReference type="ARBA" id="ARBA00022723"/>
    </source>
</evidence>
<evidence type="ECO:0000256" key="15">
    <source>
        <dbReference type="ARBA" id="ARBA00022842"/>
    </source>
</evidence>
<feature type="domain" description="Histidine biosynthesis HisG C-terminal" evidence="19">
    <location>
        <begin position="220"/>
        <end position="291"/>
    </location>
</feature>
<evidence type="ECO:0000256" key="10">
    <source>
        <dbReference type="ARBA" id="ARBA00022676"/>
    </source>
</evidence>
<evidence type="ECO:0000256" key="17">
    <source>
        <dbReference type="ARBA" id="ARBA00024861"/>
    </source>
</evidence>
<evidence type="ECO:0000256" key="8">
    <source>
        <dbReference type="ARBA" id="ARBA00022490"/>
    </source>
</evidence>
<comment type="subcellular location">
    <subcellularLocation>
        <location evidence="3">Cytoplasm</location>
    </subcellularLocation>
</comment>
<keyword evidence="10 20" id="KW-0328">Glycosyltransferase</keyword>
<feature type="domain" description="ATP phosphoribosyltransferase catalytic" evidence="18">
    <location>
        <begin position="52"/>
        <end position="213"/>
    </location>
</feature>
<comment type="catalytic activity">
    <reaction evidence="1">
        <text>1-(5-phospho-beta-D-ribosyl)-ATP + diphosphate = 5-phospho-alpha-D-ribose 1-diphosphate + ATP</text>
        <dbReference type="Rhea" id="RHEA:18473"/>
        <dbReference type="ChEBI" id="CHEBI:30616"/>
        <dbReference type="ChEBI" id="CHEBI:33019"/>
        <dbReference type="ChEBI" id="CHEBI:58017"/>
        <dbReference type="ChEBI" id="CHEBI:73183"/>
        <dbReference type="EC" id="2.4.2.17"/>
    </reaction>
</comment>
<dbReference type="Gene3D" id="3.30.70.120">
    <property type="match status" value="1"/>
</dbReference>
<dbReference type="NCBIfam" id="TIGR03455">
    <property type="entry name" value="HisG_C-term"/>
    <property type="match status" value="1"/>
</dbReference>
<evidence type="ECO:0000256" key="4">
    <source>
        <dbReference type="ARBA" id="ARBA00004667"/>
    </source>
</evidence>
<evidence type="ECO:0000256" key="6">
    <source>
        <dbReference type="ARBA" id="ARBA00011946"/>
    </source>
</evidence>
<dbReference type="AlphaFoldDB" id="A0A3B0SK04"/>
<keyword evidence="9" id="KW-0028">Amino-acid biosynthesis</keyword>
<dbReference type="GO" id="GO:0003879">
    <property type="term" value="F:ATP phosphoribosyltransferase activity"/>
    <property type="evidence" value="ECO:0007669"/>
    <property type="project" value="UniProtKB-EC"/>
</dbReference>
<dbReference type="GO" id="GO:0000105">
    <property type="term" value="P:L-histidine biosynthetic process"/>
    <property type="evidence" value="ECO:0007669"/>
    <property type="project" value="UniProtKB-UniPathway"/>
</dbReference>
<comment type="cofactor">
    <cofactor evidence="2">
        <name>Mg(2+)</name>
        <dbReference type="ChEBI" id="CHEBI:18420"/>
    </cofactor>
</comment>
<comment type="pathway">
    <text evidence="4">Amino-acid biosynthesis; L-histidine biosynthesis; L-histidine from 5-phospho-alpha-D-ribose 1-diphosphate: step 1/9.</text>
</comment>
<dbReference type="InterPro" id="IPR011322">
    <property type="entry name" value="N-reg_PII-like_a/b"/>
</dbReference>
<keyword evidence="16" id="KW-0368">Histidine biosynthesis</keyword>
<dbReference type="EMBL" id="UOEE01000199">
    <property type="protein sequence ID" value="VAV95235.1"/>
    <property type="molecule type" value="Genomic_DNA"/>
</dbReference>
<dbReference type="SUPFAM" id="SSF54913">
    <property type="entry name" value="GlnB-like"/>
    <property type="match status" value="1"/>
</dbReference>
<dbReference type="FunFam" id="3.30.70.120:FF:000002">
    <property type="entry name" value="ATP phosphoribosyltransferase"/>
    <property type="match status" value="1"/>
</dbReference>
<evidence type="ECO:0000259" key="19">
    <source>
        <dbReference type="Pfam" id="PF08029"/>
    </source>
</evidence>
<dbReference type="Gene3D" id="3.40.190.10">
    <property type="entry name" value="Periplasmic binding protein-like II"/>
    <property type="match status" value="2"/>
</dbReference>
<keyword evidence="8" id="KW-0963">Cytoplasm</keyword>
<keyword evidence="11 20" id="KW-0808">Transferase</keyword>
<evidence type="ECO:0000256" key="2">
    <source>
        <dbReference type="ARBA" id="ARBA00001946"/>
    </source>
</evidence>
<dbReference type="EC" id="2.4.2.17" evidence="6"/>
<dbReference type="GO" id="GO:0000287">
    <property type="term" value="F:magnesium ion binding"/>
    <property type="evidence" value="ECO:0007669"/>
    <property type="project" value="InterPro"/>
</dbReference>
<keyword evidence="14" id="KW-0067">ATP-binding</keyword>
<dbReference type="UniPathway" id="UPA00031">
    <property type="reaction ID" value="UER00006"/>
</dbReference>
<evidence type="ECO:0000313" key="20">
    <source>
        <dbReference type="EMBL" id="VAV95235.1"/>
    </source>
</evidence>